<gene>
    <name evidence="9" type="ORF">DNFV4_00064</name>
</gene>
<dbReference type="AlphaFoldDB" id="A0AA86K9Y1"/>
<evidence type="ECO:0000256" key="1">
    <source>
        <dbReference type="ARBA" id="ARBA00004141"/>
    </source>
</evidence>
<feature type="transmembrane region" description="Helical" evidence="8">
    <location>
        <begin position="516"/>
        <end position="534"/>
    </location>
</feature>
<feature type="transmembrane region" description="Helical" evidence="8">
    <location>
        <begin position="488"/>
        <end position="510"/>
    </location>
</feature>
<evidence type="ECO:0000256" key="5">
    <source>
        <dbReference type="ARBA" id="ARBA00022989"/>
    </source>
</evidence>
<sequence length="639" mass="71090">MIEPMAKVRVASPRTLIDRVTSTLQEVGVLHIESTPLEAAQVPLRPQMMDEAARRRRAELERLREDVRRLLLLLPEIPADERMIARPTRHPELTEDGLTRLAGLVREIGRHVDDLATRLKTSEEELALLSKYERALAGLAPFLRFIQDSEELDHLGVTLDEREGSGALLPLLREMMAKITDNRYELFHTRIDARSLVVLLMFPRVHSARVRNLLWEEGIAELRLPVSVADKPLGEAMRLLLQKKTDLPREADRYRRELKAVAFQRRQELAEYYDAIVCGLEHIEVSLYFYHTEMALLIYGWVPCEMLTALRLRIEDEFGGKVVLEACPVAPKEWATVPVTLRNPVVARPFETLTRVVALPRYGSIDPTPYMAVCVPLFYGVILGDVGYGLLLLVAAAMVRRRHRSHPLVRDLSTIFLWASGSAILFGFLFGELFGELGGSVGLHPVLNRMQAFLPLLSLSIGIGTAHVVLGLALGAHSAWRHGNRQECLTKCGGMVLVLSFISLIASAAGLVPREWMAAEVVGLLCALLIIFIFGRGRGVMELHNLVNVLSYLRLMGIGVASAALAFAANKLGGLVGNVFVGIVVAGALHGINVVFGILSPTIQSLRLHYVEFFENFFAPGGRPYKPFRHFHATPPVRG</sequence>
<evidence type="ECO:0000256" key="6">
    <source>
        <dbReference type="ARBA" id="ARBA00023065"/>
    </source>
</evidence>
<evidence type="ECO:0000256" key="4">
    <source>
        <dbReference type="ARBA" id="ARBA00022692"/>
    </source>
</evidence>
<protein>
    <submittedName>
        <fullName evidence="9">V-type ATP synthase subunit I</fullName>
    </submittedName>
</protein>
<dbReference type="PANTHER" id="PTHR11629:SF63">
    <property type="entry name" value="V-TYPE PROTON ATPASE SUBUNIT A"/>
    <property type="match status" value="1"/>
</dbReference>
<evidence type="ECO:0000256" key="8">
    <source>
        <dbReference type="SAM" id="Phobius"/>
    </source>
</evidence>
<evidence type="ECO:0000256" key="7">
    <source>
        <dbReference type="ARBA" id="ARBA00023136"/>
    </source>
</evidence>
<keyword evidence="4 8" id="KW-0812">Transmembrane</keyword>
<dbReference type="KEGG" id="nti:DNFV4_00064"/>
<accession>A0AA86K9Y1</accession>
<keyword evidence="6" id="KW-0406">Ion transport</keyword>
<keyword evidence="7 8" id="KW-0472">Membrane</keyword>
<dbReference type="Gene3D" id="3.30.70.2750">
    <property type="match status" value="1"/>
</dbReference>
<dbReference type="PANTHER" id="PTHR11629">
    <property type="entry name" value="VACUOLAR PROTON ATPASES"/>
    <property type="match status" value="1"/>
</dbReference>
<evidence type="ECO:0000256" key="3">
    <source>
        <dbReference type="ARBA" id="ARBA00022448"/>
    </source>
</evidence>
<evidence type="ECO:0000313" key="9">
    <source>
        <dbReference type="EMBL" id="CAI4029646.1"/>
    </source>
</evidence>
<dbReference type="GO" id="GO:0033179">
    <property type="term" value="C:proton-transporting V-type ATPase, V0 domain"/>
    <property type="evidence" value="ECO:0007669"/>
    <property type="project" value="InterPro"/>
</dbReference>
<name>A0AA86K9Y1_9BACT</name>
<proteinExistence type="inferred from homology"/>
<dbReference type="Gene3D" id="1.20.1460.20">
    <property type="match status" value="1"/>
</dbReference>
<feature type="transmembrane region" description="Helical" evidence="8">
    <location>
        <begin position="450"/>
        <end position="476"/>
    </location>
</feature>
<comment type="similarity">
    <text evidence="2">Belongs to the V-ATPase 116 kDa subunit family.</text>
</comment>
<feature type="transmembrane region" description="Helical" evidence="8">
    <location>
        <begin position="546"/>
        <end position="569"/>
    </location>
</feature>
<feature type="transmembrane region" description="Helical" evidence="8">
    <location>
        <begin position="411"/>
        <end position="430"/>
    </location>
</feature>
<comment type="subcellular location">
    <subcellularLocation>
        <location evidence="1">Membrane</location>
        <topology evidence="1">Multi-pass membrane protein</topology>
    </subcellularLocation>
</comment>
<dbReference type="GO" id="GO:0051117">
    <property type="term" value="F:ATPase binding"/>
    <property type="evidence" value="ECO:0007669"/>
    <property type="project" value="TreeGrafter"/>
</dbReference>
<evidence type="ECO:0000256" key="2">
    <source>
        <dbReference type="ARBA" id="ARBA00009904"/>
    </source>
</evidence>
<dbReference type="GO" id="GO:0016471">
    <property type="term" value="C:vacuolar proton-transporting V-type ATPase complex"/>
    <property type="evidence" value="ECO:0007669"/>
    <property type="project" value="TreeGrafter"/>
</dbReference>
<feature type="transmembrane region" description="Helical" evidence="8">
    <location>
        <begin position="575"/>
        <end position="599"/>
    </location>
</feature>
<dbReference type="InterPro" id="IPR002490">
    <property type="entry name" value="V-ATPase_116kDa_su"/>
</dbReference>
<keyword evidence="3" id="KW-0813">Transport</keyword>
<reference evidence="9" key="1">
    <citation type="submission" date="2022-10" db="EMBL/GenBank/DDBJ databases">
        <authorList>
            <person name="Koch H."/>
        </authorList>
    </citation>
    <scope>NUCLEOTIDE SEQUENCE</scope>
    <source>
        <strain evidence="9">DNF</strain>
    </source>
</reference>
<dbReference type="Proteomes" id="UP001179121">
    <property type="component" value="Chromosome"/>
</dbReference>
<keyword evidence="10" id="KW-1185">Reference proteome</keyword>
<organism evidence="9 10">
    <name type="scientific">Nitrospira tepida</name>
    <dbReference type="NCBI Taxonomy" id="2973512"/>
    <lineage>
        <taxon>Bacteria</taxon>
        <taxon>Pseudomonadati</taxon>
        <taxon>Nitrospirota</taxon>
        <taxon>Nitrospiria</taxon>
        <taxon>Nitrospirales</taxon>
        <taxon>Nitrospiraceae</taxon>
        <taxon>Nitrospira</taxon>
    </lineage>
</organism>
<keyword evidence="5 8" id="KW-1133">Transmembrane helix</keyword>
<dbReference type="Gene3D" id="3.30.70.2170">
    <property type="match status" value="1"/>
</dbReference>
<dbReference type="GO" id="GO:0007035">
    <property type="term" value="P:vacuolar acidification"/>
    <property type="evidence" value="ECO:0007669"/>
    <property type="project" value="TreeGrafter"/>
</dbReference>
<dbReference type="GO" id="GO:0046961">
    <property type="term" value="F:proton-transporting ATPase activity, rotational mechanism"/>
    <property type="evidence" value="ECO:0007669"/>
    <property type="project" value="InterPro"/>
</dbReference>
<dbReference type="EMBL" id="OX365700">
    <property type="protein sequence ID" value="CAI4029646.1"/>
    <property type="molecule type" value="Genomic_DNA"/>
</dbReference>
<feature type="transmembrane region" description="Helical" evidence="8">
    <location>
        <begin position="377"/>
        <end position="399"/>
    </location>
</feature>
<evidence type="ECO:0000313" key="10">
    <source>
        <dbReference type="Proteomes" id="UP001179121"/>
    </source>
</evidence>